<sequence length="316" mass="35573">MMAIQGLSEPGAEPQLAAPSIEAWTEHTIQAVGNLTVSPQATPQRTTVSLDIPLDGHLDAPEPRPAYYRRREPSRRDSLQRRDALLRGKEGSRRRQRWENDQLLNNPHAQPPLPSDWEIRPTHPIHRVPYFLAPLWDAEFAARSAARRAKAEKAKDRSRTAVASVPKELRDKLKKAKGAKWLLRDLEEDVRGFIEGWQYGKTLAEPDGMDDTDSEDEIVFVGRDGHMSDVRLSPSPRGRVQTNMLVFDSAADDHGASFGRWLVHSIGTYYGLQTWSVTVGNPARREAYVGIGDPRSKSCRDLIESKPLPRPLWGQV</sequence>
<dbReference type="GO" id="GO:0003676">
    <property type="term" value="F:nucleic acid binding"/>
    <property type="evidence" value="ECO:0007669"/>
    <property type="project" value="InterPro"/>
</dbReference>
<gene>
    <name evidence="3" type="ORF">BDY21DRAFT_346082</name>
</gene>
<evidence type="ECO:0000259" key="2">
    <source>
        <dbReference type="Pfam" id="PF13902"/>
    </source>
</evidence>
<proteinExistence type="predicted"/>
<dbReference type="OrthoDB" id="10256743at2759"/>
<evidence type="ECO:0000313" key="4">
    <source>
        <dbReference type="Proteomes" id="UP000799766"/>
    </source>
</evidence>
<dbReference type="PANTHER" id="PTHR32019">
    <property type="entry name" value="R3H DOMAIN-CONTAINING PROTEIN 4"/>
    <property type="match status" value="1"/>
</dbReference>
<feature type="region of interest" description="Disordered" evidence="1">
    <location>
        <begin position="49"/>
        <end position="115"/>
    </location>
</feature>
<feature type="domain" description="R3H-associated N-terminal" evidence="2">
    <location>
        <begin position="71"/>
        <end position="175"/>
    </location>
</feature>
<protein>
    <submittedName>
        <fullName evidence="3">R3H-associated N-terminal domain-containing protein</fullName>
    </submittedName>
</protein>
<keyword evidence="4" id="KW-1185">Reference proteome</keyword>
<dbReference type="InterPro" id="IPR039629">
    <property type="entry name" value="R3HDM4"/>
</dbReference>
<dbReference type="EMBL" id="MU001682">
    <property type="protein sequence ID" value="KAF2456785.1"/>
    <property type="molecule type" value="Genomic_DNA"/>
</dbReference>
<accession>A0A6A6NYD8</accession>
<dbReference type="InterPro" id="IPR036867">
    <property type="entry name" value="R3H_dom_sf"/>
</dbReference>
<evidence type="ECO:0000256" key="1">
    <source>
        <dbReference type="SAM" id="MobiDB-lite"/>
    </source>
</evidence>
<dbReference type="PANTHER" id="PTHR32019:SF2">
    <property type="entry name" value="R3H DOMAIN-CONTAINING PROTEIN 4"/>
    <property type="match status" value="1"/>
</dbReference>
<evidence type="ECO:0000313" key="3">
    <source>
        <dbReference type="EMBL" id="KAF2456785.1"/>
    </source>
</evidence>
<feature type="compositionally biased region" description="Basic and acidic residues" evidence="1">
    <location>
        <begin position="69"/>
        <end position="100"/>
    </location>
</feature>
<dbReference type="AlphaFoldDB" id="A0A6A6NYD8"/>
<organism evidence="3 4">
    <name type="scientific">Lineolata rhizophorae</name>
    <dbReference type="NCBI Taxonomy" id="578093"/>
    <lineage>
        <taxon>Eukaryota</taxon>
        <taxon>Fungi</taxon>
        <taxon>Dikarya</taxon>
        <taxon>Ascomycota</taxon>
        <taxon>Pezizomycotina</taxon>
        <taxon>Dothideomycetes</taxon>
        <taxon>Dothideomycetes incertae sedis</taxon>
        <taxon>Lineolatales</taxon>
        <taxon>Lineolataceae</taxon>
        <taxon>Lineolata</taxon>
    </lineage>
</organism>
<name>A0A6A6NYD8_9PEZI</name>
<reference evidence="3" key="1">
    <citation type="journal article" date="2020" name="Stud. Mycol.">
        <title>101 Dothideomycetes genomes: a test case for predicting lifestyles and emergence of pathogens.</title>
        <authorList>
            <person name="Haridas S."/>
            <person name="Albert R."/>
            <person name="Binder M."/>
            <person name="Bloem J."/>
            <person name="Labutti K."/>
            <person name="Salamov A."/>
            <person name="Andreopoulos B."/>
            <person name="Baker S."/>
            <person name="Barry K."/>
            <person name="Bills G."/>
            <person name="Bluhm B."/>
            <person name="Cannon C."/>
            <person name="Castanera R."/>
            <person name="Culley D."/>
            <person name="Daum C."/>
            <person name="Ezra D."/>
            <person name="Gonzalez J."/>
            <person name="Henrissat B."/>
            <person name="Kuo A."/>
            <person name="Liang C."/>
            <person name="Lipzen A."/>
            <person name="Lutzoni F."/>
            <person name="Magnuson J."/>
            <person name="Mondo S."/>
            <person name="Nolan M."/>
            <person name="Ohm R."/>
            <person name="Pangilinan J."/>
            <person name="Park H.-J."/>
            <person name="Ramirez L."/>
            <person name="Alfaro M."/>
            <person name="Sun H."/>
            <person name="Tritt A."/>
            <person name="Yoshinaga Y."/>
            <person name="Zwiers L.-H."/>
            <person name="Turgeon B."/>
            <person name="Goodwin S."/>
            <person name="Spatafora J."/>
            <person name="Crous P."/>
            <person name="Grigoriev I."/>
        </authorList>
    </citation>
    <scope>NUCLEOTIDE SEQUENCE</scope>
    <source>
        <strain evidence="3">ATCC 16933</strain>
    </source>
</reference>
<dbReference type="InterPro" id="IPR025952">
    <property type="entry name" value="R3H-assoc_dom"/>
</dbReference>
<dbReference type="SUPFAM" id="SSF82708">
    <property type="entry name" value="R3H domain"/>
    <property type="match status" value="1"/>
</dbReference>
<dbReference type="Pfam" id="PF13902">
    <property type="entry name" value="R3H-assoc"/>
    <property type="match status" value="1"/>
</dbReference>
<dbReference type="Proteomes" id="UP000799766">
    <property type="component" value="Unassembled WGS sequence"/>
</dbReference>